<gene>
    <name evidence="16 17 18" type="primary">LOC112463884</name>
</gene>
<comment type="similarity">
    <text evidence="2">Belongs to the THAP1 family.</text>
</comment>
<keyword evidence="15" id="KW-1185">Reference proteome</keyword>
<dbReference type="OrthoDB" id="5982876at2759"/>
<feature type="coiled-coil region" evidence="13">
    <location>
        <begin position="186"/>
        <end position="213"/>
    </location>
</feature>
<accession>A0A6J1QVC3</accession>
<evidence type="ECO:0000259" key="14">
    <source>
        <dbReference type="PROSITE" id="PS50950"/>
    </source>
</evidence>
<keyword evidence="9" id="KW-0804">Transcription</keyword>
<dbReference type="PANTHER" id="PTHR46600:SF1">
    <property type="entry name" value="THAP DOMAIN-CONTAINING PROTEIN 1"/>
    <property type="match status" value="1"/>
</dbReference>
<reference evidence="16 17" key="1">
    <citation type="submission" date="2025-04" db="UniProtKB">
        <authorList>
            <consortium name="RefSeq"/>
        </authorList>
    </citation>
    <scope>IDENTIFICATION</scope>
    <source>
        <tissue evidence="16 17">Whole body</tissue>
    </source>
</reference>
<proteinExistence type="inferred from homology"/>
<evidence type="ECO:0000313" key="15">
    <source>
        <dbReference type="Proteomes" id="UP000504618"/>
    </source>
</evidence>
<evidence type="ECO:0000256" key="7">
    <source>
        <dbReference type="ARBA" id="ARBA00023054"/>
    </source>
</evidence>
<dbReference type="SMART" id="SM00692">
    <property type="entry name" value="DM3"/>
    <property type="match status" value="1"/>
</dbReference>
<dbReference type="Gene3D" id="6.20.210.20">
    <property type="entry name" value="THAP domain"/>
    <property type="match status" value="1"/>
</dbReference>
<comment type="subcellular location">
    <subcellularLocation>
        <location evidence="1">Nucleus</location>
        <location evidence="1">Nucleoplasm</location>
    </subcellularLocation>
</comment>
<dbReference type="Proteomes" id="UP000504618">
    <property type="component" value="Unplaced"/>
</dbReference>
<keyword evidence="8 12" id="KW-0238">DNA-binding</keyword>
<dbReference type="GeneID" id="112463884"/>
<dbReference type="PANTHER" id="PTHR46600">
    <property type="entry name" value="THAP DOMAIN-CONTAINING"/>
    <property type="match status" value="1"/>
</dbReference>
<dbReference type="InterPro" id="IPR006612">
    <property type="entry name" value="THAP_Znf"/>
</dbReference>
<organism evidence="15 18">
    <name type="scientific">Temnothorax curvispinosus</name>
    <dbReference type="NCBI Taxonomy" id="300111"/>
    <lineage>
        <taxon>Eukaryota</taxon>
        <taxon>Metazoa</taxon>
        <taxon>Ecdysozoa</taxon>
        <taxon>Arthropoda</taxon>
        <taxon>Hexapoda</taxon>
        <taxon>Insecta</taxon>
        <taxon>Pterygota</taxon>
        <taxon>Neoptera</taxon>
        <taxon>Endopterygota</taxon>
        <taxon>Hymenoptera</taxon>
        <taxon>Apocrita</taxon>
        <taxon>Aculeata</taxon>
        <taxon>Formicoidea</taxon>
        <taxon>Formicidae</taxon>
        <taxon>Myrmicinae</taxon>
        <taxon>Temnothorax</taxon>
    </lineage>
</organism>
<evidence type="ECO:0000256" key="12">
    <source>
        <dbReference type="PROSITE-ProRule" id="PRU00309"/>
    </source>
</evidence>
<protein>
    <submittedName>
        <fullName evidence="16 17">Uncharacterized protein LOC112463884</fullName>
    </submittedName>
</protein>
<evidence type="ECO:0000256" key="6">
    <source>
        <dbReference type="ARBA" id="ARBA00023015"/>
    </source>
</evidence>
<evidence type="ECO:0000313" key="16">
    <source>
        <dbReference type="RefSeq" id="XP_024886325.1"/>
    </source>
</evidence>
<evidence type="ECO:0000256" key="9">
    <source>
        <dbReference type="ARBA" id="ARBA00023163"/>
    </source>
</evidence>
<evidence type="ECO:0000256" key="13">
    <source>
        <dbReference type="SAM" id="Coils"/>
    </source>
</evidence>
<dbReference type="RefSeq" id="XP_024886325.1">
    <property type="nucleotide sequence ID" value="XM_025030557.1"/>
</dbReference>
<keyword evidence="7 13" id="KW-0175">Coiled coil</keyword>
<feature type="domain" description="THAP-type" evidence="14">
    <location>
        <begin position="1"/>
        <end position="82"/>
    </location>
</feature>
<keyword evidence="5" id="KW-0862">Zinc</keyword>
<dbReference type="RefSeq" id="XP_024886326.1">
    <property type="nucleotide sequence ID" value="XM_025030558.1"/>
</dbReference>
<dbReference type="InterPro" id="IPR026516">
    <property type="entry name" value="THAP1/10"/>
</dbReference>
<keyword evidence="10" id="KW-0539">Nucleus</keyword>
<dbReference type="AlphaFoldDB" id="A0A6J1QVC3"/>
<evidence type="ECO:0000256" key="5">
    <source>
        <dbReference type="ARBA" id="ARBA00022833"/>
    </source>
</evidence>
<evidence type="ECO:0000256" key="2">
    <source>
        <dbReference type="ARBA" id="ARBA00006177"/>
    </source>
</evidence>
<evidence type="ECO:0000256" key="1">
    <source>
        <dbReference type="ARBA" id="ARBA00004642"/>
    </source>
</evidence>
<sequence length="231" mass="26908">MTRVCICCKYRASKDVSLLDVSLFGFPKSDELLKKWSLVIGTDKKITRSSQICSRHFKEEDFRYSLVGGKRYLKKEAIPSLHLNKETKDETVSNNQGTIIKENQSTNTAVIEYNERAPENKVSNIVELHIKAVRDDKLSERLSLAPAGPSEPEKNRKKYLYDVRWEEISTSSVQAKIYWEVVIKKIMRQKLAVRLLRRQIRRLKSQILNLQTLVKKKRLHTRISNKCSEML</sequence>
<evidence type="ECO:0000313" key="17">
    <source>
        <dbReference type="RefSeq" id="XP_024886326.1"/>
    </source>
</evidence>
<name>A0A6J1QVC3_9HYME</name>
<dbReference type="GO" id="GO:0008270">
    <property type="term" value="F:zinc ion binding"/>
    <property type="evidence" value="ECO:0007669"/>
    <property type="project" value="UniProtKB-KW"/>
</dbReference>
<dbReference type="RefSeq" id="XP_024886327.1">
    <property type="nucleotide sequence ID" value="XM_025030559.1"/>
</dbReference>
<keyword evidence="6" id="KW-0805">Transcription regulation</keyword>
<keyword evidence="4 12" id="KW-0863">Zinc-finger</keyword>
<dbReference type="SMART" id="SM00980">
    <property type="entry name" value="THAP"/>
    <property type="match status" value="1"/>
</dbReference>
<evidence type="ECO:0000256" key="8">
    <source>
        <dbReference type="ARBA" id="ARBA00023125"/>
    </source>
</evidence>
<evidence type="ECO:0000256" key="4">
    <source>
        <dbReference type="ARBA" id="ARBA00022771"/>
    </source>
</evidence>
<evidence type="ECO:0000256" key="11">
    <source>
        <dbReference type="ARBA" id="ARBA00023306"/>
    </source>
</evidence>
<dbReference type="SUPFAM" id="SSF57716">
    <property type="entry name" value="Glucocorticoid receptor-like (DNA-binding domain)"/>
    <property type="match status" value="1"/>
</dbReference>
<keyword evidence="3" id="KW-0479">Metal-binding</keyword>
<evidence type="ECO:0000256" key="3">
    <source>
        <dbReference type="ARBA" id="ARBA00022723"/>
    </source>
</evidence>
<dbReference type="InterPro" id="IPR038441">
    <property type="entry name" value="THAP_Znf_sf"/>
</dbReference>
<evidence type="ECO:0000256" key="10">
    <source>
        <dbReference type="ARBA" id="ARBA00023242"/>
    </source>
</evidence>
<dbReference type="Pfam" id="PF05485">
    <property type="entry name" value="THAP"/>
    <property type="match status" value="1"/>
</dbReference>
<evidence type="ECO:0000313" key="18">
    <source>
        <dbReference type="RefSeq" id="XP_024886327.1"/>
    </source>
</evidence>
<keyword evidence="11" id="KW-0131">Cell cycle</keyword>
<dbReference type="GO" id="GO:0005654">
    <property type="term" value="C:nucleoplasm"/>
    <property type="evidence" value="ECO:0007669"/>
    <property type="project" value="UniProtKB-SubCell"/>
</dbReference>
<dbReference type="GO" id="GO:0043565">
    <property type="term" value="F:sequence-specific DNA binding"/>
    <property type="evidence" value="ECO:0007669"/>
    <property type="project" value="InterPro"/>
</dbReference>
<dbReference type="PROSITE" id="PS50950">
    <property type="entry name" value="ZF_THAP"/>
    <property type="match status" value="1"/>
</dbReference>